<accession>M5TUH3</accession>
<dbReference type="EMBL" id="ANOH01000402">
    <property type="protein sequence ID" value="EMI52842.1"/>
    <property type="molecule type" value="Genomic_DNA"/>
</dbReference>
<organism evidence="4 5">
    <name type="scientific">Rhodopirellula sallentina SM41</name>
    <dbReference type="NCBI Taxonomy" id="1263870"/>
    <lineage>
        <taxon>Bacteria</taxon>
        <taxon>Pseudomonadati</taxon>
        <taxon>Planctomycetota</taxon>
        <taxon>Planctomycetia</taxon>
        <taxon>Pirellulales</taxon>
        <taxon>Pirellulaceae</taxon>
        <taxon>Rhodopirellula</taxon>
    </lineage>
</organism>
<keyword evidence="5" id="KW-1185">Reference proteome</keyword>
<dbReference type="Gene3D" id="3.40.720.10">
    <property type="entry name" value="Alkaline Phosphatase, subunit A"/>
    <property type="match status" value="1"/>
</dbReference>
<dbReference type="PANTHER" id="PTHR45953">
    <property type="entry name" value="IDURONATE 2-SULFATASE"/>
    <property type="match status" value="1"/>
</dbReference>
<evidence type="ECO:0000256" key="2">
    <source>
        <dbReference type="ARBA" id="ARBA00022801"/>
    </source>
</evidence>
<dbReference type="InterPro" id="IPR032506">
    <property type="entry name" value="SGSH_C"/>
</dbReference>
<feature type="domain" description="N-sulphoglucosamine sulphohydrolase C-terminal" evidence="3">
    <location>
        <begin position="65"/>
        <end position="214"/>
    </location>
</feature>
<dbReference type="GO" id="GO:0008484">
    <property type="term" value="F:sulfuric ester hydrolase activity"/>
    <property type="evidence" value="ECO:0007669"/>
    <property type="project" value="TreeGrafter"/>
</dbReference>
<dbReference type="Proteomes" id="UP000011885">
    <property type="component" value="Unassembled WGS sequence"/>
</dbReference>
<sequence length="229" mass="26570">MWKYRGVPDTSDLPEQYGRQLKHGYYACVSYMDAQLGRILDELDRLDMSDNTIVILWGDHGWKLGEHNRWCKHSNVEDDARAPLIVSVPKMKWAGKTSDALVEFVDIYPTLADLAGLPLPEHLEGTSFRPVLESPDRLWKTAAFSQYPRTVKRQRLMGYSMRNDRYRFTRWVDVNDHSDVIAEELYDHQTDPQENENVAGHPEYAPILKELRRQWKGGWQAAIPSDSSH</sequence>
<dbReference type="InterPro" id="IPR017850">
    <property type="entry name" value="Alkaline_phosphatase_core_sf"/>
</dbReference>
<keyword evidence="1" id="KW-0479">Metal-binding</keyword>
<dbReference type="AlphaFoldDB" id="M5TUH3"/>
<protein>
    <submittedName>
        <fullName evidence="4">Sulfatase family protein</fullName>
    </submittedName>
</protein>
<proteinExistence type="predicted"/>
<dbReference type="GO" id="GO:0005737">
    <property type="term" value="C:cytoplasm"/>
    <property type="evidence" value="ECO:0007669"/>
    <property type="project" value="TreeGrafter"/>
</dbReference>
<dbReference type="PATRIC" id="fig|1263870.3.peg.6065"/>
<evidence type="ECO:0000256" key="1">
    <source>
        <dbReference type="ARBA" id="ARBA00022723"/>
    </source>
</evidence>
<dbReference type="GO" id="GO:0046872">
    <property type="term" value="F:metal ion binding"/>
    <property type="evidence" value="ECO:0007669"/>
    <property type="project" value="UniProtKB-KW"/>
</dbReference>
<dbReference type="SUPFAM" id="SSF53649">
    <property type="entry name" value="Alkaline phosphatase-like"/>
    <property type="match status" value="1"/>
</dbReference>
<keyword evidence="2" id="KW-0378">Hydrolase</keyword>
<name>M5TUH3_9BACT</name>
<comment type="caution">
    <text evidence="4">The sequence shown here is derived from an EMBL/GenBank/DDBJ whole genome shotgun (WGS) entry which is preliminary data.</text>
</comment>
<dbReference type="Pfam" id="PF16347">
    <property type="entry name" value="SGSH_C"/>
    <property type="match status" value="1"/>
</dbReference>
<dbReference type="PANTHER" id="PTHR45953:SF1">
    <property type="entry name" value="IDURONATE 2-SULFATASE"/>
    <property type="match status" value="1"/>
</dbReference>
<evidence type="ECO:0000259" key="3">
    <source>
        <dbReference type="Pfam" id="PF16347"/>
    </source>
</evidence>
<reference evidence="4 5" key="1">
    <citation type="journal article" date="2013" name="Mar. Genomics">
        <title>Expression of sulfatases in Rhodopirellula baltica and the diversity of sulfatases in the genus Rhodopirellula.</title>
        <authorList>
            <person name="Wegner C.E."/>
            <person name="Richter-Heitmann T."/>
            <person name="Klindworth A."/>
            <person name="Klockow C."/>
            <person name="Richter M."/>
            <person name="Achstetter T."/>
            <person name="Glockner F.O."/>
            <person name="Harder J."/>
        </authorList>
    </citation>
    <scope>NUCLEOTIDE SEQUENCE [LARGE SCALE GENOMIC DNA]</scope>
    <source>
        <strain evidence="4 5">SM41</strain>
    </source>
</reference>
<evidence type="ECO:0000313" key="4">
    <source>
        <dbReference type="EMBL" id="EMI52842.1"/>
    </source>
</evidence>
<gene>
    <name evidence="4" type="ORF">RSSM_05725</name>
</gene>
<evidence type="ECO:0000313" key="5">
    <source>
        <dbReference type="Proteomes" id="UP000011885"/>
    </source>
</evidence>